<dbReference type="InterPro" id="IPR023765">
    <property type="entry name" value="SBP_5_CS"/>
</dbReference>
<evidence type="ECO:0000256" key="2">
    <source>
        <dbReference type="ARBA" id="ARBA00005695"/>
    </source>
</evidence>
<dbReference type="Gene3D" id="3.40.190.10">
    <property type="entry name" value="Periplasmic binding protein-like II"/>
    <property type="match status" value="1"/>
</dbReference>
<dbReference type="PROSITE" id="PS01040">
    <property type="entry name" value="SBP_BACTERIAL_5"/>
    <property type="match status" value="1"/>
</dbReference>
<dbReference type="Pfam" id="PF00496">
    <property type="entry name" value="SBP_bac_5"/>
    <property type="match status" value="1"/>
</dbReference>
<comment type="similarity">
    <text evidence="2">Belongs to the bacterial solute-binding protein 5 family.</text>
</comment>
<dbReference type="GO" id="GO:0043190">
    <property type="term" value="C:ATP-binding cassette (ABC) transporter complex"/>
    <property type="evidence" value="ECO:0007669"/>
    <property type="project" value="InterPro"/>
</dbReference>
<evidence type="ECO:0000256" key="4">
    <source>
        <dbReference type="ARBA" id="ARBA00022729"/>
    </source>
</evidence>
<dbReference type="InterPro" id="IPR030678">
    <property type="entry name" value="Peptide/Ni-bd"/>
</dbReference>
<evidence type="ECO:0000313" key="8">
    <source>
        <dbReference type="Proteomes" id="UP000076268"/>
    </source>
</evidence>
<protein>
    <submittedName>
        <fullName evidence="7">Diguanylate phosphodiesterase</fullName>
    </submittedName>
</protein>
<evidence type="ECO:0000256" key="1">
    <source>
        <dbReference type="ARBA" id="ARBA00004193"/>
    </source>
</evidence>
<dbReference type="GO" id="GO:1904680">
    <property type="term" value="F:peptide transmembrane transporter activity"/>
    <property type="evidence" value="ECO:0007669"/>
    <property type="project" value="TreeGrafter"/>
</dbReference>
<feature type="signal peptide" evidence="5">
    <location>
        <begin position="1"/>
        <end position="25"/>
    </location>
</feature>
<dbReference type="PIRSF" id="PIRSF002741">
    <property type="entry name" value="MppA"/>
    <property type="match status" value="1"/>
</dbReference>
<organism evidence="7 8">
    <name type="scientific">Anaerosporomusa subterranea</name>
    <dbReference type="NCBI Taxonomy" id="1794912"/>
    <lineage>
        <taxon>Bacteria</taxon>
        <taxon>Bacillati</taxon>
        <taxon>Bacillota</taxon>
        <taxon>Negativicutes</taxon>
        <taxon>Acetonemataceae</taxon>
        <taxon>Anaerosporomusa</taxon>
    </lineage>
</organism>
<dbReference type="PANTHER" id="PTHR30290">
    <property type="entry name" value="PERIPLASMIC BINDING COMPONENT OF ABC TRANSPORTER"/>
    <property type="match status" value="1"/>
</dbReference>
<evidence type="ECO:0000256" key="5">
    <source>
        <dbReference type="SAM" id="SignalP"/>
    </source>
</evidence>
<evidence type="ECO:0000256" key="3">
    <source>
        <dbReference type="ARBA" id="ARBA00022448"/>
    </source>
</evidence>
<proteinExistence type="inferred from homology"/>
<accession>A0A154BVV4</accession>
<evidence type="ECO:0000313" key="7">
    <source>
        <dbReference type="EMBL" id="KYZ78047.1"/>
    </source>
</evidence>
<feature type="chain" id="PRO_5038959840" evidence="5">
    <location>
        <begin position="26"/>
        <end position="519"/>
    </location>
</feature>
<dbReference type="GO" id="GO:0042597">
    <property type="term" value="C:periplasmic space"/>
    <property type="evidence" value="ECO:0007669"/>
    <property type="project" value="UniProtKB-ARBA"/>
</dbReference>
<sequence>MFNKHKGVAVLAVILSLVVSVSLFAGCGGGEKPAAKAKDTVIVGTGYDAKTLDPIGTNDVASSNVMLQIYQNLVQVNEKGEIVPQLAESYKKIDDVTYEFKIRKGVKFHNGEELKASDVKFTLERAASPLGAAVGHLFEALDVTSLKVVDDYTIQMKLKYVFPPFVATSLTHTGGSIVNEKAVKAAGKDYGQSPVGTGPFKFVKWTKGDRIELTRYDEFSGQKAAYKNLVIRPIPEVTNRAIELESGGIDVCYEVSTNDLKRLQENKDVKVLRVLDNGTSFMGMNTQKKPFDDVRVRQAISYAIDTPTVVDSVWRGIGKAAAGPVPPNIKYHNSALKPHEYNVEKAKQLLKEAGLPDGFKTSIWTNDRRERIDMATIMQNQLKQVGITAEIKVVEWGAYLEGTARGEQDMFIIGWTASGNDPDISLFAQFHSSKHGAGGNRAFYTNNKVDELLMKGRQMEDSDARKKIYFDLQDTIKADAPWVFLNNQEQVVAVRKNIGGFQPSPLGYHALYNIKFEGQ</sequence>
<comment type="subcellular location">
    <subcellularLocation>
        <location evidence="1">Cell membrane</location>
        <topology evidence="1">Lipid-anchor</topology>
    </subcellularLocation>
</comment>
<dbReference type="OrthoDB" id="137511at2"/>
<dbReference type="InterPro" id="IPR000914">
    <property type="entry name" value="SBP_5_dom"/>
</dbReference>
<keyword evidence="8" id="KW-1185">Reference proteome</keyword>
<dbReference type="RefSeq" id="WP_066236671.1">
    <property type="nucleotide sequence ID" value="NZ_LSGP01000001.1"/>
</dbReference>
<dbReference type="EMBL" id="LSGP01000001">
    <property type="protein sequence ID" value="KYZ78047.1"/>
    <property type="molecule type" value="Genomic_DNA"/>
</dbReference>
<comment type="caution">
    <text evidence="7">The sequence shown here is derived from an EMBL/GenBank/DDBJ whole genome shotgun (WGS) entry which is preliminary data.</text>
</comment>
<dbReference type="PROSITE" id="PS51257">
    <property type="entry name" value="PROKAR_LIPOPROTEIN"/>
    <property type="match status" value="1"/>
</dbReference>
<dbReference type="Gene3D" id="3.90.76.10">
    <property type="entry name" value="Dipeptide-binding Protein, Domain 1"/>
    <property type="match status" value="1"/>
</dbReference>
<dbReference type="Proteomes" id="UP000076268">
    <property type="component" value="Unassembled WGS sequence"/>
</dbReference>
<dbReference type="STRING" id="1794912.AXX12_00430"/>
<dbReference type="AlphaFoldDB" id="A0A154BVV4"/>
<keyword evidence="4 5" id="KW-0732">Signal</keyword>
<dbReference type="PANTHER" id="PTHR30290:SF9">
    <property type="entry name" value="OLIGOPEPTIDE-BINDING PROTEIN APPA"/>
    <property type="match status" value="1"/>
</dbReference>
<dbReference type="InterPro" id="IPR039424">
    <property type="entry name" value="SBP_5"/>
</dbReference>
<reference evidence="7 8" key="1">
    <citation type="submission" date="2016-02" db="EMBL/GenBank/DDBJ databases">
        <title>Anaerosporomusa subterraneum gen. nov., sp. nov., a spore-forming obligate anaerobe isolated from saprolite.</title>
        <authorList>
            <person name="Choi J.K."/>
            <person name="Shah M."/>
            <person name="Yee N."/>
        </authorList>
    </citation>
    <scope>NUCLEOTIDE SEQUENCE [LARGE SCALE GENOMIC DNA]</scope>
    <source>
        <strain evidence="7 8">RU4</strain>
    </source>
</reference>
<keyword evidence="3" id="KW-0813">Transport</keyword>
<name>A0A154BVV4_ANASB</name>
<gene>
    <name evidence="7" type="ORF">AXX12_00430</name>
</gene>
<dbReference type="Gene3D" id="3.10.105.10">
    <property type="entry name" value="Dipeptide-binding Protein, Domain 3"/>
    <property type="match status" value="1"/>
</dbReference>
<feature type="domain" description="Solute-binding protein family 5" evidence="6">
    <location>
        <begin position="81"/>
        <end position="434"/>
    </location>
</feature>
<dbReference type="SUPFAM" id="SSF53850">
    <property type="entry name" value="Periplasmic binding protein-like II"/>
    <property type="match status" value="1"/>
</dbReference>
<evidence type="ECO:0000259" key="6">
    <source>
        <dbReference type="Pfam" id="PF00496"/>
    </source>
</evidence>
<dbReference type="GO" id="GO:0015833">
    <property type="term" value="P:peptide transport"/>
    <property type="evidence" value="ECO:0007669"/>
    <property type="project" value="TreeGrafter"/>
</dbReference>